<keyword evidence="5 8" id="KW-1133">Transmembrane helix</keyword>
<evidence type="ECO:0000256" key="3">
    <source>
        <dbReference type="ARBA" id="ARBA00022741"/>
    </source>
</evidence>
<dbReference type="Gene3D" id="3.40.50.300">
    <property type="entry name" value="P-loop containing nucleotide triphosphate hydrolases"/>
    <property type="match status" value="1"/>
</dbReference>
<feature type="domain" description="ABC transmembrane type-1" evidence="10">
    <location>
        <begin position="15"/>
        <end position="296"/>
    </location>
</feature>
<evidence type="ECO:0000259" key="10">
    <source>
        <dbReference type="PROSITE" id="PS50929"/>
    </source>
</evidence>
<feature type="transmembrane region" description="Helical" evidence="8">
    <location>
        <begin position="12"/>
        <end position="34"/>
    </location>
</feature>
<evidence type="ECO:0000256" key="6">
    <source>
        <dbReference type="ARBA" id="ARBA00023136"/>
    </source>
</evidence>
<dbReference type="SUPFAM" id="SSF90123">
    <property type="entry name" value="ABC transporter transmembrane region"/>
    <property type="match status" value="1"/>
</dbReference>
<keyword evidence="12" id="KW-1185">Reference proteome</keyword>
<evidence type="ECO:0000256" key="1">
    <source>
        <dbReference type="ARBA" id="ARBA00004141"/>
    </source>
</evidence>
<dbReference type="PANTHER" id="PTHR43394">
    <property type="entry name" value="ATP-DEPENDENT PERMEASE MDL1, MITOCHONDRIAL"/>
    <property type="match status" value="1"/>
</dbReference>
<protein>
    <submittedName>
        <fullName evidence="11">Uncharacterized protein</fullName>
    </submittedName>
</protein>
<feature type="compositionally biased region" description="Basic and acidic residues" evidence="7">
    <location>
        <begin position="580"/>
        <end position="591"/>
    </location>
</feature>
<keyword evidence="4" id="KW-0067">ATP-binding</keyword>
<dbReference type="InterPro" id="IPR017871">
    <property type="entry name" value="ABC_transporter-like_CS"/>
</dbReference>
<gene>
    <name evidence="11" type="ORF">OEZ85_010456</name>
</gene>
<dbReference type="CDD" id="cd03249">
    <property type="entry name" value="ABC_MTABC3_MDL1_MDL2"/>
    <property type="match status" value="1"/>
</dbReference>
<feature type="region of interest" description="Disordered" evidence="7">
    <location>
        <begin position="576"/>
        <end position="663"/>
    </location>
</feature>
<dbReference type="InterPro" id="IPR003439">
    <property type="entry name" value="ABC_transporter-like_ATP-bd"/>
</dbReference>
<keyword evidence="3" id="KW-0547">Nucleotide-binding</keyword>
<dbReference type="Pfam" id="PF00005">
    <property type="entry name" value="ABC_tran"/>
    <property type="match status" value="1"/>
</dbReference>
<feature type="transmembrane region" description="Helical" evidence="8">
    <location>
        <begin position="153"/>
        <end position="174"/>
    </location>
</feature>
<feature type="region of interest" description="Disordered" evidence="7">
    <location>
        <begin position="681"/>
        <end position="718"/>
    </location>
</feature>
<name>A0ABY8TMC7_TETOB</name>
<dbReference type="SMART" id="SM00382">
    <property type="entry name" value="AAA"/>
    <property type="match status" value="1"/>
</dbReference>
<dbReference type="InterPro" id="IPR039421">
    <property type="entry name" value="Type_1_exporter"/>
</dbReference>
<dbReference type="EMBL" id="CP126209">
    <property type="protein sequence ID" value="WIA10256.1"/>
    <property type="molecule type" value="Genomic_DNA"/>
</dbReference>
<accession>A0ABY8TMC7</accession>
<evidence type="ECO:0000256" key="2">
    <source>
        <dbReference type="ARBA" id="ARBA00022692"/>
    </source>
</evidence>
<dbReference type="InterPro" id="IPR011527">
    <property type="entry name" value="ABC1_TM_dom"/>
</dbReference>
<evidence type="ECO:0000256" key="7">
    <source>
        <dbReference type="SAM" id="MobiDB-lite"/>
    </source>
</evidence>
<dbReference type="InterPro" id="IPR003593">
    <property type="entry name" value="AAA+_ATPase"/>
</dbReference>
<proteinExistence type="predicted"/>
<dbReference type="PANTHER" id="PTHR43394:SF19">
    <property type="entry name" value="ABC TRANSPORTER B FAMILY"/>
    <property type="match status" value="1"/>
</dbReference>
<feature type="compositionally biased region" description="Low complexity" evidence="7">
    <location>
        <begin position="644"/>
        <end position="661"/>
    </location>
</feature>
<evidence type="ECO:0000259" key="9">
    <source>
        <dbReference type="PROSITE" id="PS50893"/>
    </source>
</evidence>
<feature type="domain" description="ABC transporter" evidence="9">
    <location>
        <begin position="331"/>
        <end position="572"/>
    </location>
</feature>
<dbReference type="InterPro" id="IPR036640">
    <property type="entry name" value="ABC1_TM_sf"/>
</dbReference>
<dbReference type="PROSITE" id="PS00211">
    <property type="entry name" value="ABC_TRANSPORTER_1"/>
    <property type="match status" value="1"/>
</dbReference>
<evidence type="ECO:0000256" key="8">
    <source>
        <dbReference type="SAM" id="Phobius"/>
    </source>
</evidence>
<keyword evidence="2 8" id="KW-0812">Transmembrane</keyword>
<keyword evidence="6 8" id="KW-0472">Membrane</keyword>
<dbReference type="CDD" id="cd18572">
    <property type="entry name" value="ABC_6TM_TAP"/>
    <property type="match status" value="1"/>
</dbReference>
<feature type="transmembrane region" description="Helical" evidence="8">
    <location>
        <begin position="54"/>
        <end position="78"/>
    </location>
</feature>
<dbReference type="Proteomes" id="UP001244341">
    <property type="component" value="Chromosome 2b"/>
</dbReference>
<evidence type="ECO:0000313" key="11">
    <source>
        <dbReference type="EMBL" id="WIA10256.1"/>
    </source>
</evidence>
<evidence type="ECO:0000256" key="4">
    <source>
        <dbReference type="ARBA" id="ARBA00022840"/>
    </source>
</evidence>
<evidence type="ECO:0000313" key="12">
    <source>
        <dbReference type="Proteomes" id="UP001244341"/>
    </source>
</evidence>
<dbReference type="PROSITE" id="PS50893">
    <property type="entry name" value="ABC_TRANSPORTER_2"/>
    <property type="match status" value="1"/>
</dbReference>
<organism evidence="11 12">
    <name type="scientific">Tetradesmus obliquus</name>
    <name type="common">Green alga</name>
    <name type="synonym">Acutodesmus obliquus</name>
    <dbReference type="NCBI Taxonomy" id="3088"/>
    <lineage>
        <taxon>Eukaryota</taxon>
        <taxon>Viridiplantae</taxon>
        <taxon>Chlorophyta</taxon>
        <taxon>core chlorophytes</taxon>
        <taxon>Chlorophyceae</taxon>
        <taxon>CS clade</taxon>
        <taxon>Sphaeropleales</taxon>
        <taxon>Scenedesmaceae</taxon>
        <taxon>Tetradesmus</taxon>
    </lineage>
</organism>
<dbReference type="SUPFAM" id="SSF52540">
    <property type="entry name" value="P-loop containing nucleoside triphosphate hydrolases"/>
    <property type="match status" value="1"/>
</dbReference>
<evidence type="ECO:0000256" key="5">
    <source>
        <dbReference type="ARBA" id="ARBA00022989"/>
    </source>
</evidence>
<comment type="subcellular location">
    <subcellularLocation>
        <location evidence="1">Membrane</location>
        <topology evidence="1">Multi-pass membrane protein</topology>
    </subcellularLocation>
</comment>
<dbReference type="Pfam" id="PF00664">
    <property type="entry name" value="ABC_membrane"/>
    <property type="match status" value="1"/>
</dbReference>
<dbReference type="PROSITE" id="PS50929">
    <property type="entry name" value="ABC_TM1F"/>
    <property type="match status" value="1"/>
</dbReference>
<reference evidence="11 12" key="1">
    <citation type="submission" date="2023-05" db="EMBL/GenBank/DDBJ databases">
        <title>A 100% complete, gapless, phased diploid assembly of the Scenedesmus obliquus UTEX 3031 genome.</title>
        <authorList>
            <person name="Biondi T.C."/>
            <person name="Hanschen E.R."/>
            <person name="Kwon T."/>
            <person name="Eng W."/>
            <person name="Kruse C.P.S."/>
            <person name="Koehler S.I."/>
            <person name="Kunde Y."/>
            <person name="Gleasner C.D."/>
            <person name="You Mak K.T."/>
            <person name="Polle J."/>
            <person name="Hovde B.T."/>
            <person name="Starkenburg S.R."/>
        </authorList>
    </citation>
    <scope>NUCLEOTIDE SEQUENCE [LARGE SCALE GENOMIC DNA]</scope>
    <source>
        <strain evidence="11 12">DOE0152z</strain>
    </source>
</reference>
<dbReference type="Gene3D" id="1.20.1560.10">
    <property type="entry name" value="ABC transporter type 1, transmembrane domain"/>
    <property type="match status" value="1"/>
</dbReference>
<sequence length="718" mass="77663">MAGSLVSNEKRLISAAVVLMLTASLCELMIPYYTSKIIFAFTNKVPLEVFHQHITAYAAFALGFAVFAAGRGALFSVINNKLSRALRYRLFGVLLREPASFHDTQEPGQLTSRLTSDCYAITRCIATNVNVALRNMVQVIGGGIILVRLSPQLSGLCLAIFAALWGFTVLYGAYSRHSQRVIQDVLARSTGTAEEALQSVRIVRTFATEQQEQDRYKSWLDKLYWVGMRQSAAWGLYLVAGTTAHHACLALSFLLGGSMVYQGLITAEQLTSFMFYVQMVTSSSLAVCDQYGAVMEAIGASERVLQHLNDQPAPQIAAGQVPPGGVFRGEIELRGVWYTYDNRPDAVALSGIDLWLQPGKLTALVGLSGSGKSTLVALLQRLYDPTEGQVLIDGTDLTLLDAKWYRSRLGVVSQEPKLFSLSVRDNIAYGCPFTPTQEEVEEAARQANAHEFIAQLPEGYNTPVTDKLLSGGQRQRIALARALVRKPTLLILDEATSALDAESEALVQQALDRAMQPADGSHARTVLVIAHRLSTVRNAHNIVVLDKGKVAEQGNHAELLEQRGIYWGLVRRQQKGLGPADRDLSPRKKDPPMLTSKDWDYGEAGGPLQSRDSGVSGVGVGMSATSNPGVIEGSTAAQSDSPKSLLMSAPASPQPPALSSMGSGSAVNSLAMYSLSMDEDVDEEMQQLGSSSASRPSGVATMPPSWRNTPMYRQGCSI</sequence>
<dbReference type="InterPro" id="IPR027417">
    <property type="entry name" value="P-loop_NTPase"/>
</dbReference>